<dbReference type="PANTHER" id="PTHR34837:SF1">
    <property type="entry name" value="LOW PROTEIN: ZINC FINGER CCCH DOMAIN PROTEIN"/>
    <property type="match status" value="1"/>
</dbReference>
<evidence type="ECO:0000256" key="1">
    <source>
        <dbReference type="SAM" id="MobiDB-lite"/>
    </source>
</evidence>
<accession>A0A314YGN1</accession>
<evidence type="ECO:0000313" key="3">
    <source>
        <dbReference type="Proteomes" id="UP000250321"/>
    </source>
</evidence>
<dbReference type="PANTHER" id="PTHR34837">
    <property type="entry name" value="OS05G0595500 PROTEIN"/>
    <property type="match status" value="1"/>
</dbReference>
<gene>
    <name evidence="2" type="ORF">Pyn_24827</name>
</gene>
<dbReference type="AlphaFoldDB" id="A0A314YGN1"/>
<keyword evidence="3" id="KW-1185">Reference proteome</keyword>
<dbReference type="Proteomes" id="UP000250321">
    <property type="component" value="Unassembled WGS sequence"/>
</dbReference>
<reference evidence="2 3" key="1">
    <citation type="submission" date="2018-02" db="EMBL/GenBank/DDBJ databases">
        <title>Draft genome of wild Prunus yedoensis var. nudiflora.</title>
        <authorList>
            <person name="Baek S."/>
            <person name="Kim J.-H."/>
            <person name="Choi K."/>
            <person name="Kim G.-B."/>
            <person name="Cho A."/>
            <person name="Jang H."/>
            <person name="Shin C.-H."/>
            <person name="Yu H.-J."/>
            <person name="Mun J.-H."/>
        </authorList>
    </citation>
    <scope>NUCLEOTIDE SEQUENCE [LARGE SCALE GENOMIC DNA]</scope>
    <source>
        <strain evidence="3">cv. Jeju island</strain>
        <tissue evidence="2">Leaf</tissue>
    </source>
</reference>
<comment type="caution">
    <text evidence="2">The sequence shown here is derived from an EMBL/GenBank/DDBJ whole genome shotgun (WGS) entry which is preliminary data.</text>
</comment>
<organism evidence="2 3">
    <name type="scientific">Prunus yedoensis var. nudiflora</name>
    <dbReference type="NCBI Taxonomy" id="2094558"/>
    <lineage>
        <taxon>Eukaryota</taxon>
        <taxon>Viridiplantae</taxon>
        <taxon>Streptophyta</taxon>
        <taxon>Embryophyta</taxon>
        <taxon>Tracheophyta</taxon>
        <taxon>Spermatophyta</taxon>
        <taxon>Magnoliopsida</taxon>
        <taxon>eudicotyledons</taxon>
        <taxon>Gunneridae</taxon>
        <taxon>Pentapetalae</taxon>
        <taxon>rosids</taxon>
        <taxon>fabids</taxon>
        <taxon>Rosales</taxon>
        <taxon>Rosaceae</taxon>
        <taxon>Amygdaloideae</taxon>
        <taxon>Amygdaleae</taxon>
        <taxon>Prunus</taxon>
    </lineage>
</organism>
<proteinExistence type="predicted"/>
<dbReference type="EMBL" id="PJQY01001258">
    <property type="protein sequence ID" value="PQQ04241.1"/>
    <property type="molecule type" value="Genomic_DNA"/>
</dbReference>
<feature type="compositionally biased region" description="Basic and acidic residues" evidence="1">
    <location>
        <begin position="1"/>
        <end position="78"/>
    </location>
</feature>
<sequence length="148" mass="17844">MERRMRKRRDEFGDGDKHLDDVEDINDGRLSSRDDFGRDGRQKDEKRKDERYREKYREDMDRDNKHRDDKQRDERPTKDQPSSNTRYRDSSRGKKRSPDDRDDCSDTKSRGIKARYSDLEKKSSSGDRVESDVNKEDLSRDKLMQTLY</sequence>
<protein>
    <submittedName>
        <fullName evidence="2">Uncharacterized protein</fullName>
    </submittedName>
</protein>
<feature type="compositionally biased region" description="Basic and acidic residues" evidence="1">
    <location>
        <begin position="86"/>
        <end position="148"/>
    </location>
</feature>
<name>A0A314YGN1_PRUYE</name>
<feature type="region of interest" description="Disordered" evidence="1">
    <location>
        <begin position="1"/>
        <end position="148"/>
    </location>
</feature>
<dbReference type="STRING" id="2094558.A0A314YGN1"/>
<evidence type="ECO:0000313" key="2">
    <source>
        <dbReference type="EMBL" id="PQQ04241.1"/>
    </source>
</evidence>